<protein>
    <submittedName>
        <fullName evidence="1">Uncharacterized protein</fullName>
    </submittedName>
</protein>
<keyword evidence="2" id="KW-1185">Reference proteome</keyword>
<name>A0A484FZ59_COLOR</name>
<dbReference type="Proteomes" id="UP000014480">
    <property type="component" value="Unassembled WGS sequence"/>
</dbReference>
<proteinExistence type="predicted"/>
<dbReference type="EMBL" id="AMCV02000007">
    <property type="protein sequence ID" value="TDZ23100.1"/>
    <property type="molecule type" value="Genomic_DNA"/>
</dbReference>
<dbReference type="AlphaFoldDB" id="A0A484FZ59"/>
<gene>
    <name evidence="1" type="ORF">Cob_v003977</name>
</gene>
<organism evidence="1 2">
    <name type="scientific">Colletotrichum orbiculare (strain 104-T / ATCC 96160 / CBS 514.97 / LARS 414 / MAFF 240422)</name>
    <name type="common">Cucumber anthracnose fungus</name>
    <name type="synonym">Colletotrichum lagenarium</name>
    <dbReference type="NCBI Taxonomy" id="1213857"/>
    <lineage>
        <taxon>Eukaryota</taxon>
        <taxon>Fungi</taxon>
        <taxon>Dikarya</taxon>
        <taxon>Ascomycota</taxon>
        <taxon>Pezizomycotina</taxon>
        <taxon>Sordariomycetes</taxon>
        <taxon>Hypocreomycetidae</taxon>
        <taxon>Glomerellales</taxon>
        <taxon>Glomerellaceae</taxon>
        <taxon>Colletotrichum</taxon>
        <taxon>Colletotrichum orbiculare species complex</taxon>
    </lineage>
</organism>
<reference evidence="2" key="2">
    <citation type="journal article" date="2019" name="Mol. Plant Microbe Interact.">
        <title>Genome sequence resources for four phytopathogenic fungi from the Colletotrichum orbiculare species complex.</title>
        <authorList>
            <person name="Gan P."/>
            <person name="Tsushima A."/>
            <person name="Narusaka M."/>
            <person name="Narusaka Y."/>
            <person name="Takano Y."/>
            <person name="Kubo Y."/>
            <person name="Shirasu K."/>
        </authorList>
    </citation>
    <scope>GENOME REANNOTATION</scope>
    <source>
        <strain evidence="2">104-T / ATCC 96160 / CBS 514.97 / LARS 414 / MAFF 240422</strain>
    </source>
</reference>
<evidence type="ECO:0000313" key="2">
    <source>
        <dbReference type="Proteomes" id="UP000014480"/>
    </source>
</evidence>
<reference evidence="2" key="1">
    <citation type="journal article" date="2013" name="New Phytol.">
        <title>Comparative genomic and transcriptomic analyses reveal the hemibiotrophic stage shift of Colletotrichum fungi.</title>
        <authorList>
            <person name="Gan P."/>
            <person name="Ikeda K."/>
            <person name="Irieda H."/>
            <person name="Narusaka M."/>
            <person name="O'Connell R.J."/>
            <person name="Narusaka Y."/>
            <person name="Takano Y."/>
            <person name="Kubo Y."/>
            <person name="Shirasu K."/>
        </authorList>
    </citation>
    <scope>NUCLEOTIDE SEQUENCE [LARGE SCALE GENOMIC DNA]</scope>
    <source>
        <strain evidence="2">104-T / ATCC 96160 / CBS 514.97 / LARS 414 / MAFF 240422</strain>
    </source>
</reference>
<accession>A0A484FZ59</accession>
<comment type="caution">
    <text evidence="1">The sequence shown here is derived from an EMBL/GenBank/DDBJ whole genome shotgun (WGS) entry which is preliminary data.</text>
</comment>
<sequence>MARLRLGHLVLPTTSELQGHITLHSRPRAVETSRIRTIHPHACKYGRPHPPITRSNLACWLGMRQSLAPNTWKTKSTELWRRQIANQMFSWARSLVVIMSTRTDSTTYAMCPGQTTSTTPQHEPASPDLSLLPDPPASCRYAQERSGPAMLAPIHRLVGFTLCH</sequence>
<evidence type="ECO:0000313" key="1">
    <source>
        <dbReference type="EMBL" id="TDZ23100.1"/>
    </source>
</evidence>